<proteinExistence type="predicted"/>
<dbReference type="Proteomes" id="UP001235939">
    <property type="component" value="Chromosome 11"/>
</dbReference>
<keyword evidence="7" id="KW-1185">Reference proteome</keyword>
<dbReference type="InterPro" id="IPR036880">
    <property type="entry name" value="Kunitz_BPTI_sf"/>
</dbReference>
<protein>
    <submittedName>
        <fullName evidence="6">Mig-6</fullName>
    </submittedName>
</protein>
<dbReference type="SUPFAM" id="SSF57362">
    <property type="entry name" value="BPTI-like"/>
    <property type="match status" value="2"/>
</dbReference>
<dbReference type="InterPro" id="IPR020901">
    <property type="entry name" value="Prtase_inh_Kunz-CS"/>
</dbReference>
<evidence type="ECO:0000256" key="4">
    <source>
        <dbReference type="SAM" id="MobiDB-lite"/>
    </source>
</evidence>
<keyword evidence="3" id="KW-1015">Disulfide bond</keyword>
<sequence>MACVPAGLPLSPAVSVAAGTTALDPCCLPPDSGPCDAIFKRWYHDCETGTCRNFTYSGCGGNTNNFVTEGECRAQCGGRSVCLYGAVWSVEIELEVLWSHLRSVFQALRPRGCPQVSSGHPRPPRRPLWSSPTPPTARPRPPAPPVSPGPPMSTTSTPRSARVGTSPAASAARATTASGRGRNAWAPVRVTWVTSPVSSTVYLCDVDEIPVCCRPAYTGPCRAAMRRWYFDCETGTCQRFIYGGCQSNGNNFATQQECLRSCQGEPGVLELCPCTSHPCTGRHCTGRHCTGRHCTNHHCTGHPCTGRHCTGRHCTGHPCTGRHCTGHPCTG</sequence>
<reference evidence="6 7" key="1">
    <citation type="submission" date="2022-01" db="EMBL/GenBank/DDBJ databases">
        <title>A chromosomal length assembly of Cordylochernes scorpioides.</title>
        <authorList>
            <person name="Zeh D."/>
            <person name="Zeh J."/>
        </authorList>
    </citation>
    <scope>NUCLEOTIDE SEQUENCE [LARGE SCALE GENOMIC DNA]</scope>
    <source>
        <strain evidence="6">IN4F17</strain>
        <tissue evidence="6">Whole Body</tissue>
    </source>
</reference>
<evidence type="ECO:0000256" key="3">
    <source>
        <dbReference type="ARBA" id="ARBA00023157"/>
    </source>
</evidence>
<accession>A0ABY6KZZ3</accession>
<feature type="domain" description="BPTI/Kunitz inhibitor" evidence="5">
    <location>
        <begin position="212"/>
        <end position="262"/>
    </location>
</feature>
<feature type="compositionally biased region" description="Low complexity" evidence="4">
    <location>
        <begin position="152"/>
        <end position="180"/>
    </location>
</feature>
<dbReference type="Gene3D" id="4.10.410.10">
    <property type="entry name" value="Pancreatic trypsin inhibitor Kunitz domain"/>
    <property type="match status" value="2"/>
</dbReference>
<dbReference type="PRINTS" id="PR00759">
    <property type="entry name" value="BASICPTASE"/>
</dbReference>
<dbReference type="PANTHER" id="PTHR10083:SF374">
    <property type="entry name" value="BPTI_KUNITZ INHIBITOR DOMAIN-CONTAINING PROTEIN"/>
    <property type="match status" value="1"/>
</dbReference>
<evidence type="ECO:0000256" key="1">
    <source>
        <dbReference type="ARBA" id="ARBA00022690"/>
    </source>
</evidence>
<dbReference type="InterPro" id="IPR050098">
    <property type="entry name" value="TFPI/VKTCI-like"/>
</dbReference>
<organism evidence="6 7">
    <name type="scientific">Cordylochernes scorpioides</name>
    <dbReference type="NCBI Taxonomy" id="51811"/>
    <lineage>
        <taxon>Eukaryota</taxon>
        <taxon>Metazoa</taxon>
        <taxon>Ecdysozoa</taxon>
        <taxon>Arthropoda</taxon>
        <taxon>Chelicerata</taxon>
        <taxon>Arachnida</taxon>
        <taxon>Pseudoscorpiones</taxon>
        <taxon>Cheliferoidea</taxon>
        <taxon>Chernetidae</taxon>
        <taxon>Cordylochernes</taxon>
    </lineage>
</organism>
<evidence type="ECO:0000256" key="2">
    <source>
        <dbReference type="ARBA" id="ARBA00022900"/>
    </source>
</evidence>
<evidence type="ECO:0000313" key="6">
    <source>
        <dbReference type="EMBL" id="UYV74459.1"/>
    </source>
</evidence>
<feature type="region of interest" description="Disordered" evidence="4">
    <location>
        <begin position="113"/>
        <end position="180"/>
    </location>
</feature>
<feature type="compositionally biased region" description="Pro residues" evidence="4">
    <location>
        <begin position="132"/>
        <end position="151"/>
    </location>
</feature>
<keyword evidence="2" id="KW-0722">Serine protease inhibitor</keyword>
<dbReference type="InterPro" id="IPR002223">
    <property type="entry name" value="Kunitz_BPTI"/>
</dbReference>
<dbReference type="PANTHER" id="PTHR10083">
    <property type="entry name" value="KUNITZ-TYPE PROTEASE INHIBITOR-RELATED"/>
    <property type="match status" value="1"/>
</dbReference>
<feature type="non-terminal residue" evidence="6">
    <location>
        <position position="1"/>
    </location>
</feature>
<dbReference type="PROSITE" id="PS50279">
    <property type="entry name" value="BPTI_KUNITZ_2"/>
    <property type="match status" value="2"/>
</dbReference>
<dbReference type="EMBL" id="CP092873">
    <property type="protein sequence ID" value="UYV74459.1"/>
    <property type="molecule type" value="Genomic_DNA"/>
</dbReference>
<name>A0ABY6KZZ3_9ARAC</name>
<dbReference type="Pfam" id="PF00014">
    <property type="entry name" value="Kunitz_BPTI"/>
    <property type="match status" value="2"/>
</dbReference>
<feature type="domain" description="BPTI/Kunitz inhibitor" evidence="5">
    <location>
        <begin position="26"/>
        <end position="76"/>
    </location>
</feature>
<dbReference type="SMART" id="SM00131">
    <property type="entry name" value="KU"/>
    <property type="match status" value="2"/>
</dbReference>
<gene>
    <name evidence="6" type="ORF">LAZ67_11003604</name>
</gene>
<evidence type="ECO:0000259" key="5">
    <source>
        <dbReference type="PROSITE" id="PS50279"/>
    </source>
</evidence>
<keyword evidence="1" id="KW-0646">Protease inhibitor</keyword>
<evidence type="ECO:0000313" key="7">
    <source>
        <dbReference type="Proteomes" id="UP001235939"/>
    </source>
</evidence>
<dbReference type="PROSITE" id="PS00280">
    <property type="entry name" value="BPTI_KUNITZ_1"/>
    <property type="match status" value="2"/>
</dbReference>
<dbReference type="CDD" id="cd00109">
    <property type="entry name" value="Kunitz-type"/>
    <property type="match status" value="2"/>
</dbReference>